<feature type="transmembrane region" description="Helical" evidence="11">
    <location>
        <begin position="914"/>
        <end position="938"/>
    </location>
</feature>
<dbReference type="SMART" id="SM00112">
    <property type="entry name" value="CA"/>
    <property type="match status" value="6"/>
</dbReference>
<dbReference type="GO" id="GO:0005509">
    <property type="term" value="F:calcium ion binding"/>
    <property type="evidence" value="ECO:0007669"/>
    <property type="project" value="UniProtKB-UniRule"/>
</dbReference>
<feature type="region of interest" description="Disordered" evidence="10">
    <location>
        <begin position="1191"/>
        <end position="1210"/>
    </location>
</feature>
<feature type="domain" description="Cadherin" evidence="13">
    <location>
        <begin position="287"/>
        <end position="394"/>
    </location>
</feature>
<feature type="domain" description="Cadherin" evidence="13">
    <location>
        <begin position="407"/>
        <end position="518"/>
    </location>
</feature>
<keyword evidence="12" id="KW-0732">Signal</keyword>
<proteinExistence type="predicted"/>
<evidence type="ECO:0000256" key="8">
    <source>
        <dbReference type="ARBA" id="ARBA00023180"/>
    </source>
</evidence>
<dbReference type="PANTHER" id="PTHR24028:SF146">
    <property type="entry name" value="CADHERIN 96CB, ISOFORM D-RELATED"/>
    <property type="match status" value="1"/>
</dbReference>
<evidence type="ECO:0000256" key="12">
    <source>
        <dbReference type="SAM" id="SignalP"/>
    </source>
</evidence>
<dbReference type="Pfam" id="PF00028">
    <property type="entry name" value="Cadherin"/>
    <property type="match status" value="5"/>
</dbReference>
<feature type="region of interest" description="Disordered" evidence="10">
    <location>
        <begin position="1285"/>
        <end position="1337"/>
    </location>
</feature>
<feature type="chain" id="PRO_5035310578" evidence="12">
    <location>
        <begin position="22"/>
        <end position="1337"/>
    </location>
</feature>
<comment type="caution">
    <text evidence="14">The sequence shown here is derived from an EMBL/GenBank/DDBJ whole genome shotgun (WGS) entry which is preliminary data.</text>
</comment>
<dbReference type="OrthoDB" id="6252479at2759"/>
<dbReference type="Proteomes" id="UP000748531">
    <property type="component" value="Unassembled WGS sequence"/>
</dbReference>
<evidence type="ECO:0000313" key="14">
    <source>
        <dbReference type="EMBL" id="KAF5404864.1"/>
    </source>
</evidence>
<dbReference type="GO" id="GO:0007156">
    <property type="term" value="P:homophilic cell adhesion via plasma membrane adhesion molecules"/>
    <property type="evidence" value="ECO:0007669"/>
    <property type="project" value="InterPro"/>
</dbReference>
<feature type="region of interest" description="Disordered" evidence="10">
    <location>
        <begin position="1127"/>
        <end position="1157"/>
    </location>
</feature>
<dbReference type="PROSITE" id="PS00232">
    <property type="entry name" value="CADHERIN_1"/>
    <property type="match status" value="4"/>
</dbReference>
<evidence type="ECO:0000256" key="6">
    <source>
        <dbReference type="ARBA" id="ARBA00022989"/>
    </source>
</evidence>
<dbReference type="PROSITE" id="PS50268">
    <property type="entry name" value="CADHERIN_2"/>
    <property type="match status" value="6"/>
</dbReference>
<feature type="compositionally biased region" description="Polar residues" evidence="10">
    <location>
        <begin position="1313"/>
        <end position="1337"/>
    </location>
</feature>
<keyword evidence="4 9" id="KW-0106">Calcium</keyword>
<dbReference type="EMBL" id="LUCH01000551">
    <property type="protein sequence ID" value="KAF5404864.1"/>
    <property type="molecule type" value="Genomic_DNA"/>
</dbReference>
<keyword evidence="6 11" id="KW-1133">Transmembrane helix</keyword>
<dbReference type="InterPro" id="IPR002126">
    <property type="entry name" value="Cadherin-like_dom"/>
</dbReference>
<keyword evidence="3" id="KW-0677">Repeat</keyword>
<dbReference type="Pfam" id="PF08266">
    <property type="entry name" value="Cadherin_2"/>
    <property type="match status" value="1"/>
</dbReference>
<evidence type="ECO:0000256" key="3">
    <source>
        <dbReference type="ARBA" id="ARBA00022737"/>
    </source>
</evidence>
<evidence type="ECO:0000256" key="5">
    <source>
        <dbReference type="ARBA" id="ARBA00022889"/>
    </source>
</evidence>
<feature type="compositionally biased region" description="Low complexity" evidence="10">
    <location>
        <begin position="1139"/>
        <end position="1148"/>
    </location>
</feature>
<accession>A0A8J4TRB8</accession>
<evidence type="ECO:0000259" key="13">
    <source>
        <dbReference type="PROSITE" id="PS50268"/>
    </source>
</evidence>
<evidence type="ECO:0000256" key="2">
    <source>
        <dbReference type="ARBA" id="ARBA00022692"/>
    </source>
</evidence>
<evidence type="ECO:0000256" key="1">
    <source>
        <dbReference type="ARBA" id="ARBA00004167"/>
    </source>
</evidence>
<name>A0A8J4TRB8_9TREM</name>
<feature type="domain" description="Cadherin" evidence="13">
    <location>
        <begin position="521"/>
        <end position="626"/>
    </location>
</feature>
<evidence type="ECO:0000256" key="11">
    <source>
        <dbReference type="SAM" id="Phobius"/>
    </source>
</evidence>
<organism evidence="14 15">
    <name type="scientific">Paragonimus heterotremus</name>
    <dbReference type="NCBI Taxonomy" id="100268"/>
    <lineage>
        <taxon>Eukaryota</taxon>
        <taxon>Metazoa</taxon>
        <taxon>Spiralia</taxon>
        <taxon>Lophotrochozoa</taxon>
        <taxon>Platyhelminthes</taxon>
        <taxon>Trematoda</taxon>
        <taxon>Digenea</taxon>
        <taxon>Plagiorchiida</taxon>
        <taxon>Troglotremata</taxon>
        <taxon>Troglotrematidae</taxon>
        <taxon>Paragonimus</taxon>
    </lineage>
</organism>
<reference evidence="14" key="1">
    <citation type="submission" date="2019-05" db="EMBL/GenBank/DDBJ databases">
        <title>Annotation for the trematode Paragonimus heterotremus.</title>
        <authorList>
            <person name="Choi Y.-J."/>
        </authorList>
    </citation>
    <scope>NUCLEOTIDE SEQUENCE</scope>
    <source>
        <strain evidence="14">LC</strain>
    </source>
</reference>
<keyword evidence="5" id="KW-0130">Cell adhesion</keyword>
<keyword evidence="7 11" id="KW-0472">Membrane</keyword>
<dbReference type="InterPro" id="IPR015919">
    <property type="entry name" value="Cadherin-like_sf"/>
</dbReference>
<dbReference type="GO" id="GO:0005886">
    <property type="term" value="C:plasma membrane"/>
    <property type="evidence" value="ECO:0007669"/>
    <property type="project" value="InterPro"/>
</dbReference>
<dbReference type="PANTHER" id="PTHR24028">
    <property type="entry name" value="CADHERIN-87A"/>
    <property type="match status" value="1"/>
</dbReference>
<protein>
    <submittedName>
        <fullName evidence="14">Protocadherin alpha-4</fullName>
    </submittedName>
</protein>
<sequence length="1337" mass="148043">MWTSIVQLLFVCALRLRQCTTENKDIVKYSTQKELTYSINEESEVGSFIGNLKLDAERKFLIPYNQLKQFELYDDYKQGIFRVEQDSGKLFVASRIDRETLCPQPEVPSENIVSDNEHPWSVVSLSREQKQMVSSKTCEIHLALFVAQEYWMNVIINIIDINDHQPFFPITVVGNQTPVYYVVNISESVPVGYELPLIAAKDADSDSNSVQSYSLRGEELDPNIFSISYQPPFTLNLIVLADLDAEKKSNYTGELVACDGGQPIPKCGVQPFQIHITDLNDNKPIFDKPLYEVEVNETVMNRTTILTVKATDADSGPRGRIRYRFGQPISHSVLTHFTLNSGTGELYTKKSLNAKEQSRYVIPVLAEDGGVVPLVGQTVVRINVIDVNDHAPWVEVRPVQGRVDNSNKSEEMLSVEENQPVGTSVGLLIVGDEDIGENSAVECYLKDTGQQFYLEHANSAKGREMYRLSTNRTFDREVLSDGVIYVTISCSDKGSPKRTTEKNLPITVLDANEFRPEFLTEKRLYTVVMEEEGDPNSFVLQVQANDMDATPNIRYYLSREAQSFLHVDPYTGIITTRVVLDREETPKIRFTVHATDKEVPVDGEAATAMANITVLLTDVNDNTPELTENRVLQIVENRPGFSDLVGQLTSVDKDYGINGTVRYKLLSVSSGGRVLQNDSFMINKESGKLFTLKSLDREQHSQYLLHVLLYDIGLPHSRNTTEAIVVDVLDENDNNPVWESLVPLVPNADYIPNQQTTKHGSRLLGVSKLHELGLLNITAPLYRGQRVCKLMATDPDAPHNANLTYHVVAVYFTPLTEVQGTYGNNQPDMASSMPNYFTVTASAGELTVGPGTRGTGLIKAGLAEVYLRVSDNGNPPFDTTARLFIQVSAPISSVLRMEDSSGGLLSYILSSGHLGIAMTILLVFIMCLTSICLLLAFLSMRRRSNKLCCDCCYYTNRKPVQSFPDMSQLQLNSQVTVEDGLIIDGQLSALGKFYHTPKANSVLSDGGSLYRWNVESNSYTMGHFGPPPIYNFSAINATLDRMHNSHTGSDKSGVALLPFDAQCQGGNNMFDERTLGSDHIPVSPVSNSCQITKSDCQQTGNSEIYERKRCELVQNFRVNPGTVDIKPPCPKNVVGEPDGGSADSGQGASEDEPPVTESCKVIPSRVNTQNLSESPHVPTALVCAHSTITQRHPVEPTSGKRSQSNEHTDACFGLPKMSTFTYNTKPSDKIHPSDNLSSSPSVPYILPPPPVLSACNSRWQRPLFAGDEYGQANNQFEDFPLKPPNCHARQSATLPPASKFSPILSNLGRPKNYSPTFERSGKTSSPITPSNQYVYGK</sequence>
<evidence type="ECO:0000256" key="4">
    <source>
        <dbReference type="ARBA" id="ARBA00022837"/>
    </source>
</evidence>
<comment type="subcellular location">
    <subcellularLocation>
        <location evidence="1">Membrane</location>
        <topology evidence="1">Single-pass membrane protein</topology>
    </subcellularLocation>
</comment>
<evidence type="ECO:0000256" key="10">
    <source>
        <dbReference type="SAM" id="MobiDB-lite"/>
    </source>
</evidence>
<feature type="domain" description="Cadherin" evidence="13">
    <location>
        <begin position="177"/>
        <end position="286"/>
    </location>
</feature>
<feature type="signal peptide" evidence="12">
    <location>
        <begin position="1"/>
        <end position="21"/>
    </location>
</feature>
<keyword evidence="2 11" id="KW-0812">Transmembrane</keyword>
<keyword evidence="8" id="KW-0325">Glycoprotein</keyword>
<feature type="domain" description="Cadherin" evidence="13">
    <location>
        <begin position="626"/>
        <end position="738"/>
    </location>
</feature>
<feature type="domain" description="Cadherin" evidence="13">
    <location>
        <begin position="31"/>
        <end position="168"/>
    </location>
</feature>
<gene>
    <name evidence="14" type="ORF">PHET_01718</name>
</gene>
<dbReference type="InterPro" id="IPR013164">
    <property type="entry name" value="Cadherin_N"/>
</dbReference>
<dbReference type="Gene3D" id="2.60.40.60">
    <property type="entry name" value="Cadherins"/>
    <property type="match status" value="7"/>
</dbReference>
<dbReference type="PRINTS" id="PR00205">
    <property type="entry name" value="CADHERIN"/>
</dbReference>
<dbReference type="InterPro" id="IPR020894">
    <property type="entry name" value="Cadherin_CS"/>
</dbReference>
<dbReference type="InterPro" id="IPR050174">
    <property type="entry name" value="Protocadherin/Cadherin-CA"/>
</dbReference>
<keyword evidence="15" id="KW-1185">Reference proteome</keyword>
<evidence type="ECO:0000313" key="15">
    <source>
        <dbReference type="Proteomes" id="UP000748531"/>
    </source>
</evidence>
<evidence type="ECO:0000256" key="9">
    <source>
        <dbReference type="PROSITE-ProRule" id="PRU00043"/>
    </source>
</evidence>
<dbReference type="CDD" id="cd11304">
    <property type="entry name" value="Cadherin_repeat"/>
    <property type="match status" value="7"/>
</dbReference>
<dbReference type="FunFam" id="2.60.40.60:FF:000002">
    <property type="entry name" value="Protocadherin alpha 2"/>
    <property type="match status" value="1"/>
</dbReference>
<evidence type="ECO:0000256" key="7">
    <source>
        <dbReference type="ARBA" id="ARBA00023136"/>
    </source>
</evidence>
<dbReference type="SUPFAM" id="SSF49313">
    <property type="entry name" value="Cadherin-like"/>
    <property type="match status" value="7"/>
</dbReference>